<comment type="caution">
    <text evidence="1">The sequence shown here is derived from an EMBL/GenBank/DDBJ whole genome shotgun (WGS) entry which is preliminary data.</text>
</comment>
<dbReference type="EMBL" id="MU266379">
    <property type="protein sequence ID" value="KAH7926672.1"/>
    <property type="molecule type" value="Genomic_DNA"/>
</dbReference>
<proteinExistence type="predicted"/>
<evidence type="ECO:0000313" key="2">
    <source>
        <dbReference type="Proteomes" id="UP000790709"/>
    </source>
</evidence>
<gene>
    <name evidence="1" type="ORF">BV22DRAFT_1128026</name>
</gene>
<reference evidence="1" key="1">
    <citation type="journal article" date="2021" name="New Phytol.">
        <title>Evolutionary innovations through gain and loss of genes in the ectomycorrhizal Boletales.</title>
        <authorList>
            <person name="Wu G."/>
            <person name="Miyauchi S."/>
            <person name="Morin E."/>
            <person name="Kuo A."/>
            <person name="Drula E."/>
            <person name="Varga T."/>
            <person name="Kohler A."/>
            <person name="Feng B."/>
            <person name="Cao Y."/>
            <person name="Lipzen A."/>
            <person name="Daum C."/>
            <person name="Hundley H."/>
            <person name="Pangilinan J."/>
            <person name="Johnson J."/>
            <person name="Barry K."/>
            <person name="LaButti K."/>
            <person name="Ng V."/>
            <person name="Ahrendt S."/>
            <person name="Min B."/>
            <person name="Choi I.G."/>
            <person name="Park H."/>
            <person name="Plett J.M."/>
            <person name="Magnuson J."/>
            <person name="Spatafora J.W."/>
            <person name="Nagy L.G."/>
            <person name="Henrissat B."/>
            <person name="Grigoriev I.V."/>
            <person name="Yang Z.L."/>
            <person name="Xu J."/>
            <person name="Martin F.M."/>
        </authorList>
    </citation>
    <scope>NUCLEOTIDE SEQUENCE</scope>
    <source>
        <strain evidence="1">KUC20120723A-06</strain>
    </source>
</reference>
<dbReference type="Proteomes" id="UP000790709">
    <property type="component" value="Unassembled WGS sequence"/>
</dbReference>
<evidence type="ECO:0000313" key="1">
    <source>
        <dbReference type="EMBL" id="KAH7926672.1"/>
    </source>
</evidence>
<keyword evidence="2" id="KW-1185">Reference proteome</keyword>
<sequence length="284" mass="30470">MSLLPRILRPAPVQCRAYSSFFSSKPGGGRYFNSAKPPKSVVTTGRGKVDNATHGVTSSDASNGGGSNGSGNSKLKVGGAEENSSSQTSASVSKPGDAASQSSRIGAGNAPSIPFSQLPPAFSTSLPAHPTISSQDYKLHQFFSLHRPLLLLSHPPSIIFETPTRSPLFSSTSETDDKAPLFSSELHTLDDPPESSIESDADAARQLAHTMVMNRVGGAVAWQDTLSKLGLDVAGPEDRAVLAKEMAQDWATVYADSTKRKRRRKMKKHKLKKRRRLSRQQVSK</sequence>
<protein>
    <submittedName>
        <fullName evidence="1">Uncharacterized protein</fullName>
    </submittedName>
</protein>
<name>A0ACB8BP74_9AGAM</name>
<accession>A0ACB8BP74</accession>
<organism evidence="1 2">
    <name type="scientific">Leucogyrophana mollusca</name>
    <dbReference type="NCBI Taxonomy" id="85980"/>
    <lineage>
        <taxon>Eukaryota</taxon>
        <taxon>Fungi</taxon>
        <taxon>Dikarya</taxon>
        <taxon>Basidiomycota</taxon>
        <taxon>Agaricomycotina</taxon>
        <taxon>Agaricomycetes</taxon>
        <taxon>Agaricomycetidae</taxon>
        <taxon>Boletales</taxon>
        <taxon>Boletales incertae sedis</taxon>
        <taxon>Leucogyrophana</taxon>
    </lineage>
</organism>